<evidence type="ECO:0000313" key="4">
    <source>
        <dbReference type="Proteomes" id="UP001186944"/>
    </source>
</evidence>
<proteinExistence type="predicted"/>
<keyword evidence="2" id="KW-0812">Transmembrane</keyword>
<dbReference type="GO" id="GO:0005886">
    <property type="term" value="C:plasma membrane"/>
    <property type="evidence" value="ECO:0007669"/>
    <property type="project" value="TreeGrafter"/>
</dbReference>
<gene>
    <name evidence="3" type="ORF">FSP39_000209</name>
</gene>
<name>A0AA88YRY6_PINIB</name>
<reference evidence="3" key="1">
    <citation type="submission" date="2019-08" db="EMBL/GenBank/DDBJ databases">
        <title>The improved chromosome-level genome for the pearl oyster Pinctada fucata martensii using PacBio sequencing and Hi-C.</title>
        <authorList>
            <person name="Zheng Z."/>
        </authorList>
    </citation>
    <scope>NUCLEOTIDE SEQUENCE</scope>
    <source>
        <strain evidence="3">ZZ-2019</strain>
        <tissue evidence="3">Adductor muscle</tissue>
    </source>
</reference>
<evidence type="ECO:0000313" key="3">
    <source>
        <dbReference type="EMBL" id="KAK3104356.1"/>
    </source>
</evidence>
<feature type="transmembrane region" description="Helical" evidence="2">
    <location>
        <begin position="66"/>
        <end position="88"/>
    </location>
</feature>
<dbReference type="InterPro" id="IPR031155">
    <property type="entry name" value="DUR"/>
</dbReference>
<dbReference type="AlphaFoldDB" id="A0AA88YRY6"/>
<dbReference type="Gene3D" id="1.20.1730.10">
    <property type="entry name" value="Sodium/glucose cotransporter"/>
    <property type="match status" value="1"/>
</dbReference>
<dbReference type="PANTHER" id="PTHR46154">
    <property type="match status" value="1"/>
</dbReference>
<dbReference type="Proteomes" id="UP001186944">
    <property type="component" value="Unassembled WGS sequence"/>
</dbReference>
<dbReference type="PANTHER" id="PTHR46154:SF4">
    <property type="entry name" value="UREA ACTIVE TRANSPORTER"/>
    <property type="match status" value="1"/>
</dbReference>
<accession>A0AA88YRY6</accession>
<feature type="transmembrane region" description="Helical" evidence="2">
    <location>
        <begin position="27"/>
        <end position="45"/>
    </location>
</feature>
<evidence type="ECO:0000256" key="2">
    <source>
        <dbReference type="SAM" id="Phobius"/>
    </source>
</evidence>
<keyword evidence="4" id="KW-1185">Reference proteome</keyword>
<keyword evidence="2" id="KW-0472">Membrane</keyword>
<dbReference type="InterPro" id="IPR038377">
    <property type="entry name" value="Na/Glc_symporter_sf"/>
</dbReference>
<dbReference type="GO" id="GO:0015204">
    <property type="term" value="F:urea transmembrane transporter activity"/>
    <property type="evidence" value="ECO:0007669"/>
    <property type="project" value="InterPro"/>
</dbReference>
<sequence>MGILIGSAVIPIGLCMCWEKLSGNGMVAGSISGTVFALITWLVVASTNEGGLTASNFFQNTGQENAMLAGNLVAILTGGVITIFYSLVTSCSASTLNSADVWENTRDIDNPLSPWTELYAK</sequence>
<dbReference type="EMBL" id="VSWD01000004">
    <property type="protein sequence ID" value="KAK3104356.1"/>
    <property type="molecule type" value="Genomic_DNA"/>
</dbReference>
<organism evidence="3 4">
    <name type="scientific">Pinctada imbricata</name>
    <name type="common">Atlantic pearl-oyster</name>
    <name type="synonym">Pinctada martensii</name>
    <dbReference type="NCBI Taxonomy" id="66713"/>
    <lineage>
        <taxon>Eukaryota</taxon>
        <taxon>Metazoa</taxon>
        <taxon>Spiralia</taxon>
        <taxon>Lophotrochozoa</taxon>
        <taxon>Mollusca</taxon>
        <taxon>Bivalvia</taxon>
        <taxon>Autobranchia</taxon>
        <taxon>Pteriomorphia</taxon>
        <taxon>Pterioida</taxon>
        <taxon>Pterioidea</taxon>
        <taxon>Pteriidae</taxon>
        <taxon>Pinctada</taxon>
    </lineage>
</organism>
<keyword evidence="2" id="KW-1133">Transmembrane helix</keyword>
<evidence type="ECO:0000256" key="1">
    <source>
        <dbReference type="ARBA" id="ARBA00022448"/>
    </source>
</evidence>
<protein>
    <submittedName>
        <fullName evidence="3">Uncharacterized protein</fullName>
    </submittedName>
</protein>
<comment type="caution">
    <text evidence="3">The sequence shown here is derived from an EMBL/GenBank/DDBJ whole genome shotgun (WGS) entry which is preliminary data.</text>
</comment>
<keyword evidence="1" id="KW-0813">Transport</keyword>